<gene>
    <name evidence="3" type="ORF">SAMN02927903_00866</name>
</gene>
<accession>A0A1G5DWZ2</accession>
<dbReference type="OrthoDB" id="667194at2"/>
<dbReference type="AlphaFoldDB" id="A0A1G5DWZ2"/>
<dbReference type="Proteomes" id="UP000199354">
    <property type="component" value="Unassembled WGS sequence"/>
</dbReference>
<protein>
    <submittedName>
        <fullName evidence="3">Por secretion system C-terminal sorting domain-containing protein</fullName>
    </submittedName>
</protein>
<keyword evidence="1" id="KW-0732">Signal</keyword>
<evidence type="ECO:0000259" key="2">
    <source>
        <dbReference type="Pfam" id="PF18962"/>
    </source>
</evidence>
<reference evidence="3 4" key="1">
    <citation type="submission" date="2016-10" db="EMBL/GenBank/DDBJ databases">
        <authorList>
            <person name="de Groot N.N."/>
        </authorList>
    </citation>
    <scope>NUCLEOTIDE SEQUENCE [LARGE SCALE GENOMIC DNA]</scope>
    <source>
        <strain evidence="3 4">CGMCC 1.7031</strain>
    </source>
</reference>
<evidence type="ECO:0000256" key="1">
    <source>
        <dbReference type="ARBA" id="ARBA00022729"/>
    </source>
</evidence>
<dbReference type="Pfam" id="PF18962">
    <property type="entry name" value="Por_Secre_tail"/>
    <property type="match status" value="1"/>
</dbReference>
<dbReference type="InterPro" id="IPR026444">
    <property type="entry name" value="Secre_tail"/>
</dbReference>
<dbReference type="RefSeq" id="WP_091141093.1">
    <property type="nucleotide sequence ID" value="NZ_FMVF01000004.1"/>
</dbReference>
<name>A0A1G5DWZ2_9FLAO</name>
<evidence type="ECO:0000313" key="4">
    <source>
        <dbReference type="Proteomes" id="UP000199354"/>
    </source>
</evidence>
<sequence>MKAKLLFFALWFACFFKGVSQEYHPLLEQPTWVVYDLVSCCRPPITKVIEAGTDVVIGDHTYKKFVDPFPQWSVTPVVLMDTIYLREEVETRKVYKIVNGQDELLYDFSLETGDEITLKGVAFSVTADEVLVNDGPRKRLVLESIPLFNGGHVYQTWIEGVGTDAHPFYPDFFMYAPVYSSGGGYRVYTRCSFQGSAQVFGDPEYCGDFAPLGVVENLRPTDIVFSPNPMTQTLTIDSAVTLEKASLHLYDANGRRIRTVVNLNGKKVTIARENLASGWYWAELLQNGATLKSSKIIVD</sequence>
<feature type="domain" description="Secretion system C-terminal sorting" evidence="2">
    <location>
        <begin position="227"/>
        <end position="298"/>
    </location>
</feature>
<proteinExistence type="predicted"/>
<evidence type="ECO:0000313" key="3">
    <source>
        <dbReference type="EMBL" id="SCY19254.1"/>
    </source>
</evidence>
<dbReference type="EMBL" id="FMVF01000004">
    <property type="protein sequence ID" value="SCY19254.1"/>
    <property type="molecule type" value="Genomic_DNA"/>
</dbReference>
<dbReference type="NCBIfam" id="TIGR04183">
    <property type="entry name" value="Por_Secre_tail"/>
    <property type="match status" value="1"/>
</dbReference>
<keyword evidence="4" id="KW-1185">Reference proteome</keyword>
<organism evidence="3 4">
    <name type="scientific">Flavobacterium caeni</name>
    <dbReference type="NCBI Taxonomy" id="490189"/>
    <lineage>
        <taxon>Bacteria</taxon>
        <taxon>Pseudomonadati</taxon>
        <taxon>Bacteroidota</taxon>
        <taxon>Flavobacteriia</taxon>
        <taxon>Flavobacteriales</taxon>
        <taxon>Flavobacteriaceae</taxon>
        <taxon>Flavobacterium</taxon>
    </lineage>
</organism>